<dbReference type="Gene3D" id="2.40.50.100">
    <property type="match status" value="1"/>
</dbReference>
<dbReference type="OrthoDB" id="9811754at2"/>
<organism evidence="6 7">
    <name type="scientific">Methylocella silvestris</name>
    <dbReference type="NCBI Taxonomy" id="199596"/>
    <lineage>
        <taxon>Bacteria</taxon>
        <taxon>Pseudomonadati</taxon>
        <taxon>Pseudomonadota</taxon>
        <taxon>Alphaproteobacteria</taxon>
        <taxon>Hyphomicrobiales</taxon>
        <taxon>Beijerinckiaceae</taxon>
        <taxon>Methylocella</taxon>
    </lineage>
</organism>
<keyword evidence="1" id="KW-0175">Coiled coil</keyword>
<gene>
    <name evidence="6" type="ORF">CR492_06620</name>
</gene>
<dbReference type="InterPro" id="IPR050739">
    <property type="entry name" value="MFP"/>
</dbReference>
<dbReference type="EMBL" id="PDZR01000005">
    <property type="protein sequence ID" value="PNG26662.1"/>
    <property type="molecule type" value="Genomic_DNA"/>
</dbReference>
<comment type="caution">
    <text evidence="6">The sequence shown here is derived from an EMBL/GenBank/DDBJ whole genome shotgun (WGS) entry which is preliminary data.</text>
</comment>
<dbReference type="Proteomes" id="UP000236286">
    <property type="component" value="Unassembled WGS sequence"/>
</dbReference>
<feature type="domain" description="Multidrug resistance protein MdtA-like barrel-sandwich hybrid" evidence="4">
    <location>
        <begin position="84"/>
        <end position="277"/>
    </location>
</feature>
<reference evidence="6 7" key="1">
    <citation type="submission" date="2017-10" db="EMBL/GenBank/DDBJ databases">
        <title>Genome announcement of Methylocella silvestris TVC from permafrost.</title>
        <authorList>
            <person name="Wang J."/>
            <person name="Geng K."/>
            <person name="Ul-Haque F."/>
            <person name="Crombie A.T."/>
            <person name="Street L.E."/>
            <person name="Wookey P.A."/>
            <person name="Murrell J.C."/>
            <person name="Pratscher J."/>
        </authorList>
    </citation>
    <scope>NUCLEOTIDE SEQUENCE [LARGE SCALE GENOMIC DNA]</scope>
    <source>
        <strain evidence="6 7">TVC</strain>
    </source>
</reference>
<evidence type="ECO:0000259" key="5">
    <source>
        <dbReference type="Pfam" id="PF25954"/>
    </source>
</evidence>
<feature type="domain" description="CusB-like beta-barrel" evidence="5">
    <location>
        <begin position="281"/>
        <end position="323"/>
    </location>
</feature>
<feature type="region of interest" description="Disordered" evidence="2">
    <location>
        <begin position="1"/>
        <end position="27"/>
    </location>
</feature>
<dbReference type="PRINTS" id="PR01490">
    <property type="entry name" value="RTXTOXIND"/>
</dbReference>
<dbReference type="Pfam" id="PF25954">
    <property type="entry name" value="Beta-barrel_RND_2"/>
    <property type="match status" value="1"/>
</dbReference>
<name>A0A2J7TIR4_METSI</name>
<dbReference type="Gene3D" id="2.40.30.170">
    <property type="match status" value="1"/>
</dbReference>
<dbReference type="PANTHER" id="PTHR30386:SF24">
    <property type="entry name" value="MULTIDRUG RESISTANCE EFFLUX PUMP"/>
    <property type="match status" value="1"/>
</dbReference>
<evidence type="ECO:0000259" key="4">
    <source>
        <dbReference type="Pfam" id="PF25917"/>
    </source>
</evidence>
<evidence type="ECO:0000256" key="2">
    <source>
        <dbReference type="SAM" id="MobiDB-lite"/>
    </source>
</evidence>
<accession>A0A2J7TIR4</accession>
<keyword evidence="3" id="KW-0812">Transmembrane</keyword>
<proteinExistence type="predicted"/>
<evidence type="ECO:0000256" key="3">
    <source>
        <dbReference type="SAM" id="Phobius"/>
    </source>
</evidence>
<feature type="coiled-coil region" evidence="1">
    <location>
        <begin position="120"/>
        <end position="242"/>
    </location>
</feature>
<dbReference type="GO" id="GO:0055085">
    <property type="term" value="P:transmembrane transport"/>
    <property type="evidence" value="ECO:0007669"/>
    <property type="project" value="InterPro"/>
</dbReference>
<keyword evidence="3" id="KW-1133">Transmembrane helix</keyword>
<evidence type="ECO:0000313" key="7">
    <source>
        <dbReference type="Proteomes" id="UP000236286"/>
    </source>
</evidence>
<dbReference type="Gene3D" id="1.10.287.470">
    <property type="entry name" value="Helix hairpin bin"/>
    <property type="match status" value="1"/>
</dbReference>
<dbReference type="Pfam" id="PF25917">
    <property type="entry name" value="BSH_RND"/>
    <property type="match status" value="1"/>
</dbReference>
<protein>
    <submittedName>
        <fullName evidence="6">Secretion protein HlyD</fullName>
    </submittedName>
</protein>
<dbReference type="RefSeq" id="WP_102842961.1">
    <property type="nucleotide sequence ID" value="NZ_PDZR01000005.1"/>
</dbReference>
<sequence>MNETMRDAGSPPPGGAAPAAPSSAAGDARRGRWSFLPSLLRLIAVAAIGYLAWYVAGHWDRWTGAARFETTDDANIAGDLIPLAAKISGYIKTVAVKDYQRVRQGDLIVEIDPSDYAAALDQAKATLEAAQANLDNLANQKDVQRALIRQAEATIAATQADLQRYQLELKRQQDLLQTRIAGTPQLAEQAEANAKRTQAQLLLNQAQLDQQKAVLAGLDVTAKQLAAQRDAAAAAVELARNNLNYTRIVSPADGIVGQRQVRAGQFVNAGAQVIAVVPLPNIWVIANYKETQMTNMRAGQPARISVDAFPDLKLTGRVESWSPGTGSTFALLPPDNATGNFTKVVQRVPVKIVLDPDPALGALVRPGMSVIATVDTGAAIDPVAPNLAPKK</sequence>
<dbReference type="PANTHER" id="PTHR30386">
    <property type="entry name" value="MEMBRANE FUSION SUBUNIT OF EMRAB-TOLC MULTIDRUG EFFLUX PUMP"/>
    <property type="match status" value="1"/>
</dbReference>
<evidence type="ECO:0000313" key="6">
    <source>
        <dbReference type="EMBL" id="PNG26662.1"/>
    </source>
</evidence>
<evidence type="ECO:0000256" key="1">
    <source>
        <dbReference type="SAM" id="Coils"/>
    </source>
</evidence>
<dbReference type="InterPro" id="IPR058625">
    <property type="entry name" value="MdtA-like_BSH"/>
</dbReference>
<dbReference type="AlphaFoldDB" id="A0A2J7TIR4"/>
<feature type="transmembrane region" description="Helical" evidence="3">
    <location>
        <begin position="39"/>
        <end position="56"/>
    </location>
</feature>
<feature type="compositionally biased region" description="Low complexity" evidence="2">
    <location>
        <begin position="16"/>
        <end position="26"/>
    </location>
</feature>
<dbReference type="SUPFAM" id="SSF111369">
    <property type="entry name" value="HlyD-like secretion proteins"/>
    <property type="match status" value="2"/>
</dbReference>
<keyword evidence="3" id="KW-0472">Membrane</keyword>
<dbReference type="InterPro" id="IPR058792">
    <property type="entry name" value="Beta-barrel_RND_2"/>
</dbReference>